<keyword evidence="6" id="KW-1185">Reference proteome</keyword>
<evidence type="ECO:0000256" key="1">
    <source>
        <dbReference type="ARBA" id="ARBA00006295"/>
    </source>
</evidence>
<protein>
    <submittedName>
        <fullName evidence="5">Chromosome partitioning protein, ParB family</fullName>
    </submittedName>
</protein>
<accession>A0A1H6FMV1</accession>
<dbReference type="Proteomes" id="UP000222056">
    <property type="component" value="Unassembled WGS sequence"/>
</dbReference>
<dbReference type="InterPro" id="IPR004437">
    <property type="entry name" value="ParB/RepB/Spo0J"/>
</dbReference>
<dbReference type="STRING" id="29539.SAMN02745716_0662"/>
<evidence type="ECO:0000256" key="2">
    <source>
        <dbReference type="ARBA" id="ARBA00022829"/>
    </source>
</evidence>
<evidence type="ECO:0000259" key="4">
    <source>
        <dbReference type="SMART" id="SM00470"/>
    </source>
</evidence>
<evidence type="ECO:0000256" key="3">
    <source>
        <dbReference type="ARBA" id="ARBA00023125"/>
    </source>
</evidence>
<dbReference type="Pfam" id="PF02195">
    <property type="entry name" value="ParB_N"/>
    <property type="match status" value="1"/>
</dbReference>
<dbReference type="SMART" id="SM00470">
    <property type="entry name" value="ParB"/>
    <property type="match status" value="1"/>
</dbReference>
<dbReference type="EMBL" id="FNWJ01000001">
    <property type="protein sequence ID" value="SEH11115.1"/>
    <property type="molecule type" value="Genomic_DNA"/>
</dbReference>
<dbReference type="Gene3D" id="1.10.10.2830">
    <property type="match status" value="1"/>
</dbReference>
<keyword evidence="3" id="KW-0238">DNA-binding</keyword>
<dbReference type="AlphaFoldDB" id="A0A1H6FMV1"/>
<feature type="domain" description="ParB-like N-terminal" evidence="4">
    <location>
        <begin position="26"/>
        <end position="115"/>
    </location>
</feature>
<dbReference type="FunFam" id="1.10.10.2830:FF:000001">
    <property type="entry name" value="Chromosome partitioning protein ParB"/>
    <property type="match status" value="1"/>
</dbReference>
<dbReference type="GO" id="GO:0007059">
    <property type="term" value="P:chromosome segregation"/>
    <property type="evidence" value="ECO:0007669"/>
    <property type="project" value="UniProtKB-KW"/>
</dbReference>
<evidence type="ECO:0000313" key="6">
    <source>
        <dbReference type="Proteomes" id="UP000222056"/>
    </source>
</evidence>
<dbReference type="InterPro" id="IPR050336">
    <property type="entry name" value="Chromosome_partition/occlusion"/>
</dbReference>
<organism evidence="5 6">
    <name type="scientific">Thermoleophilum album</name>
    <dbReference type="NCBI Taxonomy" id="29539"/>
    <lineage>
        <taxon>Bacteria</taxon>
        <taxon>Bacillati</taxon>
        <taxon>Actinomycetota</taxon>
        <taxon>Thermoleophilia</taxon>
        <taxon>Thermoleophilales</taxon>
        <taxon>Thermoleophilaceae</taxon>
        <taxon>Thermoleophilum</taxon>
    </lineage>
</organism>
<sequence length="303" mass="33075">MPEMRGMGRGLAAILERGGAQTGSLRQVPIDAIVPNPLQPRRHFDAEALQELAESIRRKGVLQPLVVRPADRGYELIAGERRLRAARLAGLVTVPVIVRELADEERLEVALAENLARADLNPVETARALATLVEDLGCPKAEVARRVGRSRASVANAIRLLELPDDVLEMLERGELSEGHGRALLMCKDHDQRRLLARLARDNGWSVRQTEEAARRVGEAAEARDQRPPRSDEGRDLAAAELVERLEALFESSLAVPARVRARRSGRVVIELASAEAAALLCERLGQVAAQEGATREAVLRAA</sequence>
<dbReference type="SUPFAM" id="SSF110849">
    <property type="entry name" value="ParB/Sulfiredoxin"/>
    <property type="match status" value="1"/>
</dbReference>
<dbReference type="GO" id="GO:0003677">
    <property type="term" value="F:DNA binding"/>
    <property type="evidence" value="ECO:0007669"/>
    <property type="project" value="UniProtKB-KW"/>
</dbReference>
<comment type="similarity">
    <text evidence="1">Belongs to the ParB family.</text>
</comment>
<proteinExistence type="inferred from homology"/>
<dbReference type="InterPro" id="IPR041468">
    <property type="entry name" value="HTH_ParB/Spo0J"/>
</dbReference>
<dbReference type="CDD" id="cd16393">
    <property type="entry name" value="SPO0J_N"/>
    <property type="match status" value="1"/>
</dbReference>
<gene>
    <name evidence="5" type="ORF">SAMN02745716_0662</name>
</gene>
<dbReference type="PANTHER" id="PTHR33375">
    <property type="entry name" value="CHROMOSOME-PARTITIONING PROTEIN PARB-RELATED"/>
    <property type="match status" value="1"/>
</dbReference>
<dbReference type="InterPro" id="IPR036086">
    <property type="entry name" value="ParB/Sulfiredoxin_sf"/>
</dbReference>
<reference evidence="6" key="1">
    <citation type="submission" date="2016-10" db="EMBL/GenBank/DDBJ databases">
        <authorList>
            <person name="Varghese N."/>
            <person name="Submissions S."/>
        </authorList>
    </citation>
    <scope>NUCLEOTIDE SEQUENCE [LARGE SCALE GENOMIC DNA]</scope>
    <source>
        <strain evidence="6">ATCC 35263</strain>
    </source>
</reference>
<dbReference type="NCBIfam" id="TIGR00180">
    <property type="entry name" value="parB_part"/>
    <property type="match status" value="1"/>
</dbReference>
<dbReference type="InterPro" id="IPR003115">
    <property type="entry name" value="ParB_N"/>
</dbReference>
<dbReference type="FunFam" id="3.90.1530.30:FF:000001">
    <property type="entry name" value="Chromosome partitioning protein ParB"/>
    <property type="match status" value="1"/>
</dbReference>
<name>A0A1H6FMV1_THEAL</name>
<evidence type="ECO:0000313" key="5">
    <source>
        <dbReference type="EMBL" id="SEH11115.1"/>
    </source>
</evidence>
<dbReference type="Pfam" id="PF17762">
    <property type="entry name" value="HTH_ParB"/>
    <property type="match status" value="1"/>
</dbReference>
<dbReference type="PANTHER" id="PTHR33375:SF1">
    <property type="entry name" value="CHROMOSOME-PARTITIONING PROTEIN PARB-RELATED"/>
    <property type="match status" value="1"/>
</dbReference>
<dbReference type="GO" id="GO:0005694">
    <property type="term" value="C:chromosome"/>
    <property type="evidence" value="ECO:0007669"/>
    <property type="project" value="TreeGrafter"/>
</dbReference>
<dbReference type="Gene3D" id="3.90.1530.30">
    <property type="match status" value="1"/>
</dbReference>
<keyword evidence="2" id="KW-0159">Chromosome partition</keyword>